<keyword evidence="3" id="KW-1185">Reference proteome</keyword>
<proteinExistence type="predicted"/>
<feature type="compositionally biased region" description="Polar residues" evidence="1">
    <location>
        <begin position="41"/>
        <end position="50"/>
    </location>
</feature>
<dbReference type="AlphaFoldDB" id="A0A9Q3ENW5"/>
<sequence>MSSSKPCKSFSGSVWDSDSECSRRYVQKQSPFSPKIPLTKPITSSMNVSGHNIDVGNPKAQTSSTWSIPNISETSIPPNTTNTQMDVSEGPERTPQTSSMANPQSKFPCEFPLNPGQNQVASQDPFGRSQQLSLNIPSGSHVHVGDEKRVDGGQQKRLLENVTQSGFLEGNPGLTLHKIWQLKASQSDLRIQLKIMSYELYASSPLFHKEKVTGHHHPYASIPRSGHASSSRAKGLADEDEKMSPTQSDTNEEPRRDNFMEHEQGT</sequence>
<evidence type="ECO:0000256" key="1">
    <source>
        <dbReference type="SAM" id="MobiDB-lite"/>
    </source>
</evidence>
<dbReference type="EMBL" id="AVOT02031063">
    <property type="protein sequence ID" value="MBW0524464.1"/>
    <property type="molecule type" value="Genomic_DNA"/>
</dbReference>
<feature type="compositionally biased region" description="Polar residues" evidence="1">
    <location>
        <begin position="94"/>
        <end position="104"/>
    </location>
</feature>
<feature type="compositionally biased region" description="Low complexity" evidence="1">
    <location>
        <begin position="1"/>
        <end position="13"/>
    </location>
</feature>
<feature type="compositionally biased region" description="Basic and acidic residues" evidence="1">
    <location>
        <begin position="252"/>
        <end position="266"/>
    </location>
</feature>
<organism evidence="2 3">
    <name type="scientific">Austropuccinia psidii MF-1</name>
    <dbReference type="NCBI Taxonomy" id="1389203"/>
    <lineage>
        <taxon>Eukaryota</taxon>
        <taxon>Fungi</taxon>
        <taxon>Dikarya</taxon>
        <taxon>Basidiomycota</taxon>
        <taxon>Pucciniomycotina</taxon>
        <taxon>Pucciniomycetes</taxon>
        <taxon>Pucciniales</taxon>
        <taxon>Sphaerophragmiaceae</taxon>
        <taxon>Austropuccinia</taxon>
    </lineage>
</organism>
<comment type="caution">
    <text evidence="2">The sequence shown here is derived from an EMBL/GenBank/DDBJ whole genome shotgun (WGS) entry which is preliminary data.</text>
</comment>
<protein>
    <submittedName>
        <fullName evidence="2">Uncharacterized protein</fullName>
    </submittedName>
</protein>
<gene>
    <name evidence="2" type="ORF">O181_064179</name>
</gene>
<feature type="compositionally biased region" description="Polar residues" evidence="1">
    <location>
        <begin position="59"/>
        <end position="86"/>
    </location>
</feature>
<dbReference type="Proteomes" id="UP000765509">
    <property type="component" value="Unassembled WGS sequence"/>
</dbReference>
<name>A0A9Q3ENW5_9BASI</name>
<feature type="region of interest" description="Disordered" evidence="1">
    <location>
        <begin position="1"/>
        <end position="104"/>
    </location>
</feature>
<accession>A0A9Q3ENW5</accession>
<reference evidence="2" key="1">
    <citation type="submission" date="2021-03" db="EMBL/GenBank/DDBJ databases">
        <title>Draft genome sequence of rust myrtle Austropuccinia psidii MF-1, a brazilian biotype.</title>
        <authorList>
            <person name="Quecine M.C."/>
            <person name="Pachon D.M.R."/>
            <person name="Bonatelli M.L."/>
            <person name="Correr F.H."/>
            <person name="Franceschini L.M."/>
            <person name="Leite T.F."/>
            <person name="Margarido G.R.A."/>
            <person name="Almeida C.A."/>
            <person name="Ferrarezi J.A."/>
            <person name="Labate C.A."/>
        </authorList>
    </citation>
    <scope>NUCLEOTIDE SEQUENCE</scope>
    <source>
        <strain evidence="2">MF-1</strain>
    </source>
</reference>
<evidence type="ECO:0000313" key="3">
    <source>
        <dbReference type="Proteomes" id="UP000765509"/>
    </source>
</evidence>
<feature type="region of interest" description="Disordered" evidence="1">
    <location>
        <begin position="217"/>
        <end position="266"/>
    </location>
</feature>
<evidence type="ECO:0000313" key="2">
    <source>
        <dbReference type="EMBL" id="MBW0524464.1"/>
    </source>
</evidence>